<accession>A0A1X7F098</accession>
<dbReference type="RefSeq" id="WP_019392956.1">
    <property type="nucleotide sequence ID" value="NZ_ALIM01000023.1"/>
</dbReference>
<dbReference type="EMBL" id="CP011974">
    <property type="protein sequence ID" value="AKO91519.1"/>
    <property type="molecule type" value="Genomic_DNA"/>
</dbReference>
<proteinExistence type="predicted"/>
<comment type="subcellular location">
    <subcellularLocation>
        <location evidence="1">Cell membrane</location>
        <topology evidence="1">Multi-pass membrane protein</topology>
    </subcellularLocation>
</comment>
<dbReference type="KEGG" id="beo:BEH_05045"/>
<evidence type="ECO:0000313" key="6">
    <source>
        <dbReference type="EMBL" id="AKO91519.1"/>
    </source>
</evidence>
<dbReference type="OrthoDB" id="3176438at2"/>
<keyword evidence="3" id="KW-0812">Transmembrane</keyword>
<name>A0A0H4KGS2_9BACI</name>
<reference evidence="7" key="2">
    <citation type="submission" date="2015-06" db="EMBL/GenBank/DDBJ databases">
        <title>Genome Sequence of Bacillus endophyticus and Analysis of its Companion Mechanism in the Ketogulonigenium vulgare-Bacillus strain Consortium.</title>
        <authorList>
            <person name="Jia N."/>
            <person name="Du J."/>
            <person name="Ding M.-Z."/>
            <person name="Gao F."/>
            <person name="Yuan Y.-J."/>
        </authorList>
    </citation>
    <scope>NUCLEOTIDE SEQUENCE [LARGE SCALE GENOMIC DNA]</scope>
    <source>
        <strain evidence="7">Hbe603</strain>
    </source>
</reference>
<evidence type="ECO:0000313" key="7">
    <source>
        <dbReference type="Proteomes" id="UP000036202"/>
    </source>
</evidence>
<keyword evidence="5" id="KW-0472">Membrane</keyword>
<dbReference type="Pfam" id="PF03788">
    <property type="entry name" value="LrgA"/>
    <property type="match status" value="1"/>
</dbReference>
<evidence type="ECO:0000256" key="2">
    <source>
        <dbReference type="ARBA" id="ARBA00022475"/>
    </source>
</evidence>
<keyword evidence="7" id="KW-1185">Reference proteome</keyword>
<dbReference type="InterPro" id="IPR005538">
    <property type="entry name" value="LrgA/CidA"/>
</dbReference>
<dbReference type="GO" id="GO:0016787">
    <property type="term" value="F:hydrolase activity"/>
    <property type="evidence" value="ECO:0007669"/>
    <property type="project" value="UniProtKB-KW"/>
</dbReference>
<evidence type="ECO:0000256" key="4">
    <source>
        <dbReference type="ARBA" id="ARBA00022989"/>
    </source>
</evidence>
<keyword evidence="4" id="KW-1133">Transmembrane helix</keyword>
<evidence type="ECO:0000256" key="5">
    <source>
        <dbReference type="ARBA" id="ARBA00023136"/>
    </source>
</evidence>
<dbReference type="PANTHER" id="PTHR33931">
    <property type="entry name" value="HOLIN-LIKE PROTEIN CIDA-RELATED"/>
    <property type="match status" value="1"/>
</dbReference>
<keyword evidence="2" id="KW-1003">Cell membrane</keyword>
<dbReference type="eggNOG" id="COG1380">
    <property type="taxonomic scope" value="Bacteria"/>
</dbReference>
<dbReference type="PATRIC" id="fig|135735.6.peg.987"/>
<sequence>MKWIIMILQIGLLTGIYMIGTFISDFFHLPVPGSIVGLVLLFILLQLKVVKLSWVELGGSFLLAELLLFFVPAVVGLVDYGEMMKTYGLKIIIVVSISTLIVMFITGVVAEYISKRKERSI</sequence>
<dbReference type="NCBIfam" id="NF002460">
    <property type="entry name" value="PRK01658.1"/>
    <property type="match status" value="1"/>
</dbReference>
<accession>A0A0H4KGS2</accession>
<dbReference type="GeneID" id="93702247"/>
<evidence type="ECO:0000256" key="1">
    <source>
        <dbReference type="ARBA" id="ARBA00004651"/>
    </source>
</evidence>
<organism evidence="6 7">
    <name type="scientific">Priestia filamentosa</name>
    <dbReference type="NCBI Taxonomy" id="1402861"/>
    <lineage>
        <taxon>Bacteria</taxon>
        <taxon>Bacillati</taxon>
        <taxon>Bacillota</taxon>
        <taxon>Bacilli</taxon>
        <taxon>Bacillales</taxon>
        <taxon>Bacillaceae</taxon>
        <taxon>Priestia</taxon>
    </lineage>
</organism>
<dbReference type="GO" id="GO:0005886">
    <property type="term" value="C:plasma membrane"/>
    <property type="evidence" value="ECO:0007669"/>
    <property type="project" value="UniProtKB-SubCell"/>
</dbReference>
<reference evidence="6 7" key="1">
    <citation type="journal article" date="2015" name="PLoS ONE">
        <title>Genome Sequence of Bacillus endophyticus and Analysis of Its Companion Mechanism in the Ketogulonigenium vulgare-Bacillus Strain Consortium.</title>
        <authorList>
            <person name="Jia N."/>
            <person name="Du J."/>
            <person name="Ding M.Z."/>
            <person name="Gao F."/>
            <person name="Yuan Y.J."/>
        </authorList>
    </citation>
    <scope>NUCLEOTIDE SEQUENCE [LARGE SCALE GENOMIC DNA]</scope>
    <source>
        <strain evidence="6 7">Hbe603</strain>
    </source>
</reference>
<dbReference type="PANTHER" id="PTHR33931:SF2">
    <property type="entry name" value="HOLIN-LIKE PROTEIN CIDA"/>
    <property type="match status" value="1"/>
</dbReference>
<protein>
    <submittedName>
        <fullName evidence="6">Murein hydrolase regulator LrgA</fullName>
    </submittedName>
</protein>
<gene>
    <name evidence="6" type="ORF">BEH_05045</name>
</gene>
<dbReference type="AlphaFoldDB" id="A0A0H4KGS2"/>
<dbReference type="Proteomes" id="UP000036202">
    <property type="component" value="Chromosome"/>
</dbReference>
<evidence type="ECO:0000256" key="3">
    <source>
        <dbReference type="ARBA" id="ARBA00022692"/>
    </source>
</evidence>
<keyword evidence="6" id="KW-0378">Hydrolase</keyword>